<dbReference type="PANTHER" id="PTHR43537">
    <property type="entry name" value="TRANSCRIPTIONAL REGULATOR, GNTR FAMILY"/>
    <property type="match status" value="1"/>
</dbReference>
<dbReference type="PRINTS" id="PR00035">
    <property type="entry name" value="HTHGNTR"/>
</dbReference>
<dbReference type="Proteomes" id="UP000521075">
    <property type="component" value="Unassembled WGS sequence"/>
</dbReference>
<organism evidence="5 6">
    <name type="scientific">Leifsonia naganoensis</name>
    <dbReference type="NCBI Taxonomy" id="150025"/>
    <lineage>
        <taxon>Bacteria</taxon>
        <taxon>Bacillati</taxon>
        <taxon>Actinomycetota</taxon>
        <taxon>Actinomycetes</taxon>
        <taxon>Micrococcales</taxon>
        <taxon>Microbacteriaceae</taxon>
        <taxon>Leifsonia</taxon>
    </lineage>
</organism>
<keyword evidence="3" id="KW-0804">Transcription</keyword>
<dbReference type="AlphaFoldDB" id="A0A853DWE9"/>
<protein>
    <submittedName>
        <fullName evidence="5">DNA-binding GntR family transcriptional regulator</fullName>
    </submittedName>
</protein>
<dbReference type="InterPro" id="IPR011711">
    <property type="entry name" value="GntR_C"/>
</dbReference>
<gene>
    <name evidence="5" type="ORF">HNR14_002461</name>
</gene>
<dbReference type="InterPro" id="IPR008920">
    <property type="entry name" value="TF_FadR/GntR_C"/>
</dbReference>
<keyword evidence="1" id="KW-0805">Transcription regulation</keyword>
<sequence length="232" mass="25647">METLDRSGLAGAAVGQLREAILEGRLVQGERLSEVSLSNTFGVSRAPIREALLHLEQEGLVVSLPYRGASVVTLSPQDFAELSTLRIALEKLAWTRASERASASDLDTLNEIIERMRDAVANDQKAKLVRLDLDFHEQIFLMADHSRLLAAWQAIKWQVALFLLTRRVKVDDYHRIIVSEHADLIHDLILNRDRDVEAAIEKHIDSGYGRLSASAVEASADPVADPAPAPQS</sequence>
<dbReference type="SMART" id="SM00345">
    <property type="entry name" value="HTH_GNTR"/>
    <property type="match status" value="1"/>
</dbReference>
<dbReference type="SUPFAM" id="SSF48008">
    <property type="entry name" value="GntR ligand-binding domain-like"/>
    <property type="match status" value="1"/>
</dbReference>
<dbReference type="Gene3D" id="1.20.120.530">
    <property type="entry name" value="GntR ligand-binding domain-like"/>
    <property type="match status" value="1"/>
</dbReference>
<accession>A0A853DWE9</accession>
<evidence type="ECO:0000256" key="1">
    <source>
        <dbReference type="ARBA" id="ARBA00023015"/>
    </source>
</evidence>
<dbReference type="PROSITE" id="PS50949">
    <property type="entry name" value="HTH_GNTR"/>
    <property type="match status" value="1"/>
</dbReference>
<comment type="caution">
    <text evidence="5">The sequence shown here is derived from an EMBL/GenBank/DDBJ whole genome shotgun (WGS) entry which is preliminary data.</text>
</comment>
<dbReference type="Pfam" id="PF07729">
    <property type="entry name" value="FCD"/>
    <property type="match status" value="1"/>
</dbReference>
<proteinExistence type="predicted"/>
<dbReference type="InterPro" id="IPR000524">
    <property type="entry name" value="Tscrpt_reg_HTH_GntR"/>
</dbReference>
<dbReference type="RefSeq" id="WP_179701292.1">
    <property type="nucleotide sequence ID" value="NZ_BAAAHA010000005.1"/>
</dbReference>
<reference evidence="5 6" key="1">
    <citation type="submission" date="2020-07" db="EMBL/GenBank/DDBJ databases">
        <title>Sequencing the genomes of 1000 actinobacteria strains.</title>
        <authorList>
            <person name="Klenk H.-P."/>
        </authorList>
    </citation>
    <scope>NUCLEOTIDE SEQUENCE [LARGE SCALE GENOMIC DNA]</scope>
    <source>
        <strain evidence="5 6">DSM 15166</strain>
    </source>
</reference>
<evidence type="ECO:0000256" key="3">
    <source>
        <dbReference type="ARBA" id="ARBA00023163"/>
    </source>
</evidence>
<evidence type="ECO:0000256" key="2">
    <source>
        <dbReference type="ARBA" id="ARBA00023125"/>
    </source>
</evidence>
<dbReference type="SUPFAM" id="SSF46785">
    <property type="entry name" value="Winged helix' DNA-binding domain"/>
    <property type="match status" value="1"/>
</dbReference>
<keyword evidence="6" id="KW-1185">Reference proteome</keyword>
<dbReference type="InterPro" id="IPR036390">
    <property type="entry name" value="WH_DNA-bd_sf"/>
</dbReference>
<evidence type="ECO:0000313" key="5">
    <source>
        <dbReference type="EMBL" id="NYK10580.1"/>
    </source>
</evidence>
<dbReference type="Pfam" id="PF00392">
    <property type="entry name" value="GntR"/>
    <property type="match status" value="1"/>
</dbReference>
<evidence type="ECO:0000313" key="6">
    <source>
        <dbReference type="Proteomes" id="UP000521075"/>
    </source>
</evidence>
<dbReference type="SMART" id="SM00895">
    <property type="entry name" value="FCD"/>
    <property type="match status" value="1"/>
</dbReference>
<dbReference type="InterPro" id="IPR036388">
    <property type="entry name" value="WH-like_DNA-bd_sf"/>
</dbReference>
<dbReference type="GO" id="GO:0003677">
    <property type="term" value="F:DNA binding"/>
    <property type="evidence" value="ECO:0007669"/>
    <property type="project" value="UniProtKB-KW"/>
</dbReference>
<name>A0A853DWE9_9MICO</name>
<keyword evidence="2 5" id="KW-0238">DNA-binding</keyword>
<feature type="domain" description="HTH gntR-type" evidence="4">
    <location>
        <begin position="7"/>
        <end position="74"/>
    </location>
</feature>
<dbReference type="EMBL" id="JACCHJ010000001">
    <property type="protein sequence ID" value="NYK10580.1"/>
    <property type="molecule type" value="Genomic_DNA"/>
</dbReference>
<dbReference type="Gene3D" id="1.10.10.10">
    <property type="entry name" value="Winged helix-like DNA-binding domain superfamily/Winged helix DNA-binding domain"/>
    <property type="match status" value="1"/>
</dbReference>
<dbReference type="CDD" id="cd07377">
    <property type="entry name" value="WHTH_GntR"/>
    <property type="match status" value="1"/>
</dbReference>
<dbReference type="PANTHER" id="PTHR43537:SF24">
    <property type="entry name" value="GLUCONATE OPERON TRANSCRIPTIONAL REPRESSOR"/>
    <property type="match status" value="1"/>
</dbReference>
<evidence type="ECO:0000259" key="4">
    <source>
        <dbReference type="PROSITE" id="PS50949"/>
    </source>
</evidence>
<dbReference type="GO" id="GO:0003700">
    <property type="term" value="F:DNA-binding transcription factor activity"/>
    <property type="evidence" value="ECO:0007669"/>
    <property type="project" value="InterPro"/>
</dbReference>